<organism evidence="2 3">
    <name type="scientific">Actinokineospora auranticolor</name>
    <dbReference type="NCBI Taxonomy" id="155976"/>
    <lineage>
        <taxon>Bacteria</taxon>
        <taxon>Bacillati</taxon>
        <taxon>Actinomycetota</taxon>
        <taxon>Actinomycetes</taxon>
        <taxon>Pseudonocardiales</taxon>
        <taxon>Pseudonocardiaceae</taxon>
        <taxon>Actinokineospora</taxon>
    </lineage>
</organism>
<feature type="compositionally biased region" description="Gly residues" evidence="1">
    <location>
        <begin position="10"/>
        <end position="23"/>
    </location>
</feature>
<keyword evidence="3" id="KW-1185">Reference proteome</keyword>
<sequence length="254" mass="25689">MGLRRRRAGHGGSSELGRQGGTACGRSSGCGAVLTAPPDHRSSPPRSARGRPWRLPWCGGVELVGWSGRGHGRAGGVACGRGGGRGFARTSPPNLRGDGKPGHVPGYSGLVTASAGESHGVTKARPSTTTRLPSAQSATSVWTPSSSACSRSAWPSPFTTPTSTPISAAAVSPALIAGVVHLRGHQPDGGCHWPNTGADDRAEVVCVAQAGDGRRAAGPGSLGGSATTVPTSDRRQPTVALACRDVRSCRRGAR</sequence>
<name>A0A2S6GFJ0_9PSEU</name>
<evidence type="ECO:0000313" key="3">
    <source>
        <dbReference type="Proteomes" id="UP000239203"/>
    </source>
</evidence>
<feature type="region of interest" description="Disordered" evidence="1">
    <location>
        <begin position="116"/>
        <end position="146"/>
    </location>
</feature>
<gene>
    <name evidence="2" type="ORF">CLV40_123107</name>
</gene>
<evidence type="ECO:0000313" key="2">
    <source>
        <dbReference type="EMBL" id="PPK63987.1"/>
    </source>
</evidence>
<dbReference type="EMBL" id="PTIX01000023">
    <property type="protein sequence ID" value="PPK63987.1"/>
    <property type="molecule type" value="Genomic_DNA"/>
</dbReference>
<dbReference type="AlphaFoldDB" id="A0A2S6GFJ0"/>
<dbReference type="Proteomes" id="UP000239203">
    <property type="component" value="Unassembled WGS sequence"/>
</dbReference>
<accession>A0A2S6GFJ0</accession>
<protein>
    <submittedName>
        <fullName evidence="2">Uncharacterized protein</fullName>
    </submittedName>
</protein>
<feature type="region of interest" description="Disordered" evidence="1">
    <location>
        <begin position="1"/>
        <end position="51"/>
    </location>
</feature>
<comment type="caution">
    <text evidence="2">The sequence shown here is derived from an EMBL/GenBank/DDBJ whole genome shotgun (WGS) entry which is preliminary data.</text>
</comment>
<proteinExistence type="predicted"/>
<feature type="compositionally biased region" description="Polar residues" evidence="1">
    <location>
        <begin position="125"/>
        <end position="143"/>
    </location>
</feature>
<evidence type="ECO:0000256" key="1">
    <source>
        <dbReference type="SAM" id="MobiDB-lite"/>
    </source>
</evidence>
<reference evidence="2 3" key="1">
    <citation type="submission" date="2018-02" db="EMBL/GenBank/DDBJ databases">
        <title>Genomic Encyclopedia of Archaeal and Bacterial Type Strains, Phase II (KMG-II): from individual species to whole genera.</title>
        <authorList>
            <person name="Goeker M."/>
        </authorList>
    </citation>
    <scope>NUCLEOTIDE SEQUENCE [LARGE SCALE GENOMIC DNA]</scope>
    <source>
        <strain evidence="2 3">YU 961-1</strain>
    </source>
</reference>
<feature type="region of interest" description="Disordered" evidence="1">
    <location>
        <begin position="213"/>
        <end position="237"/>
    </location>
</feature>